<feature type="chain" id="PRO_5043460931" evidence="1">
    <location>
        <begin position="17"/>
        <end position="108"/>
    </location>
</feature>
<organism evidence="2 3">
    <name type="scientific">Linum trigynum</name>
    <dbReference type="NCBI Taxonomy" id="586398"/>
    <lineage>
        <taxon>Eukaryota</taxon>
        <taxon>Viridiplantae</taxon>
        <taxon>Streptophyta</taxon>
        <taxon>Embryophyta</taxon>
        <taxon>Tracheophyta</taxon>
        <taxon>Spermatophyta</taxon>
        <taxon>Magnoliopsida</taxon>
        <taxon>eudicotyledons</taxon>
        <taxon>Gunneridae</taxon>
        <taxon>Pentapetalae</taxon>
        <taxon>rosids</taxon>
        <taxon>fabids</taxon>
        <taxon>Malpighiales</taxon>
        <taxon>Linaceae</taxon>
        <taxon>Linum</taxon>
    </lineage>
</organism>
<gene>
    <name evidence="2" type="ORF">LTRI10_LOCUS23187</name>
</gene>
<dbReference type="AlphaFoldDB" id="A0AAV2E839"/>
<proteinExistence type="predicted"/>
<sequence>MPMLIMLNVLIHDVWTSGLCIKVDSLFISWRCKKQDRVFKSSIEAEYHSMSDVASEITWLLHLLAEWGVVIQPPVRFYVDNTSAICIATNPVLHDWTKYIDVAKATSI</sequence>
<dbReference type="Proteomes" id="UP001497516">
    <property type="component" value="Chromosome 4"/>
</dbReference>
<feature type="signal peptide" evidence="1">
    <location>
        <begin position="1"/>
        <end position="16"/>
    </location>
</feature>
<dbReference type="PANTHER" id="PTHR11439">
    <property type="entry name" value="GAG-POL-RELATED RETROTRANSPOSON"/>
    <property type="match status" value="1"/>
</dbReference>
<accession>A0AAV2E839</accession>
<dbReference type="PANTHER" id="PTHR11439:SF497">
    <property type="entry name" value="CYSTEINE-RICH RLK (RECEPTOR-LIKE PROTEIN KINASE) 8"/>
    <property type="match status" value="1"/>
</dbReference>
<evidence type="ECO:0000256" key="1">
    <source>
        <dbReference type="SAM" id="SignalP"/>
    </source>
</evidence>
<dbReference type="CDD" id="cd09272">
    <property type="entry name" value="RNase_HI_RT_Ty1"/>
    <property type="match status" value="1"/>
</dbReference>
<protein>
    <submittedName>
        <fullName evidence="2">Uncharacterized protein</fullName>
    </submittedName>
</protein>
<keyword evidence="1" id="KW-0732">Signal</keyword>
<evidence type="ECO:0000313" key="3">
    <source>
        <dbReference type="Proteomes" id="UP001497516"/>
    </source>
</evidence>
<name>A0AAV2E839_9ROSI</name>
<reference evidence="2 3" key="1">
    <citation type="submission" date="2024-04" db="EMBL/GenBank/DDBJ databases">
        <authorList>
            <person name="Fracassetti M."/>
        </authorList>
    </citation>
    <scope>NUCLEOTIDE SEQUENCE [LARGE SCALE GENOMIC DNA]</scope>
</reference>
<dbReference type="EMBL" id="OZ034817">
    <property type="protein sequence ID" value="CAL1381832.1"/>
    <property type="molecule type" value="Genomic_DNA"/>
</dbReference>
<evidence type="ECO:0000313" key="2">
    <source>
        <dbReference type="EMBL" id="CAL1381832.1"/>
    </source>
</evidence>
<keyword evidence="3" id="KW-1185">Reference proteome</keyword>